<dbReference type="InterPro" id="IPR001650">
    <property type="entry name" value="Helicase_C-like"/>
</dbReference>
<accession>A0A212F3F2</accession>
<evidence type="ECO:0000313" key="8">
    <source>
        <dbReference type="Proteomes" id="UP000007151"/>
    </source>
</evidence>
<dbReference type="eggNOG" id="KOG0922">
    <property type="taxonomic scope" value="Eukaryota"/>
</dbReference>
<dbReference type="InterPro" id="IPR027417">
    <property type="entry name" value="P-loop_NTPase"/>
</dbReference>
<organism evidence="7 8">
    <name type="scientific">Danaus plexippus plexippus</name>
    <dbReference type="NCBI Taxonomy" id="278856"/>
    <lineage>
        <taxon>Eukaryota</taxon>
        <taxon>Metazoa</taxon>
        <taxon>Ecdysozoa</taxon>
        <taxon>Arthropoda</taxon>
        <taxon>Hexapoda</taxon>
        <taxon>Insecta</taxon>
        <taxon>Pterygota</taxon>
        <taxon>Neoptera</taxon>
        <taxon>Endopterygota</taxon>
        <taxon>Lepidoptera</taxon>
        <taxon>Glossata</taxon>
        <taxon>Ditrysia</taxon>
        <taxon>Papilionoidea</taxon>
        <taxon>Nymphalidae</taxon>
        <taxon>Danainae</taxon>
        <taxon>Danaini</taxon>
        <taxon>Danaina</taxon>
        <taxon>Danaus</taxon>
        <taxon>Danaus</taxon>
    </lineage>
</organism>
<dbReference type="Proteomes" id="UP000007151">
    <property type="component" value="Unassembled WGS sequence"/>
</dbReference>
<gene>
    <name evidence="7" type="ORF">KGM_204832A</name>
</gene>
<dbReference type="STRING" id="278856.A0A212F3F2"/>
<proteinExistence type="predicted"/>
<dbReference type="SMART" id="SM00490">
    <property type="entry name" value="HELICc"/>
    <property type="match status" value="1"/>
</dbReference>
<dbReference type="GO" id="GO:0004386">
    <property type="term" value="F:helicase activity"/>
    <property type="evidence" value="ECO:0007669"/>
    <property type="project" value="UniProtKB-KW"/>
</dbReference>
<dbReference type="EMBL" id="AGBW02010569">
    <property type="protein sequence ID" value="OWR48266.1"/>
    <property type="molecule type" value="Genomic_DNA"/>
</dbReference>
<dbReference type="InterPro" id="IPR014001">
    <property type="entry name" value="Helicase_ATP-bd"/>
</dbReference>
<keyword evidence="1" id="KW-0547">Nucleotide-binding</keyword>
<evidence type="ECO:0000256" key="1">
    <source>
        <dbReference type="ARBA" id="ARBA00022741"/>
    </source>
</evidence>
<name>A0A212F3F2_DANPL</name>
<dbReference type="FunFam" id="3.40.50.300:FF:000725">
    <property type="entry name" value="probable ATP-dependent RNA helicase DHX34"/>
    <property type="match status" value="1"/>
</dbReference>
<keyword evidence="4" id="KW-0067">ATP-binding</keyword>
<protein>
    <submittedName>
        <fullName evidence="7">ATP-dependent RNA helicase</fullName>
    </submittedName>
</protein>
<dbReference type="KEGG" id="dpl:KGM_204832A"/>
<dbReference type="AlphaFoldDB" id="A0A212F3F2"/>
<evidence type="ECO:0000259" key="6">
    <source>
        <dbReference type="PROSITE" id="PS51194"/>
    </source>
</evidence>
<feature type="domain" description="Helicase ATP-binding" evidence="5">
    <location>
        <begin position="59"/>
        <end position="218"/>
    </location>
</feature>
<keyword evidence="3 7" id="KW-0347">Helicase</keyword>
<dbReference type="Pfam" id="PF00271">
    <property type="entry name" value="Helicase_C"/>
    <property type="match status" value="1"/>
</dbReference>
<keyword evidence="8" id="KW-1185">Reference proteome</keyword>
<dbReference type="Gene3D" id="3.40.50.300">
    <property type="entry name" value="P-loop containing nucleotide triphosphate hydrolases"/>
    <property type="match status" value="2"/>
</dbReference>
<sequence length="395" mass="45285">MDVCDERNNKKLNKDTFDIFLNIVSIYLDFKNKEKFDRLKNYVKLKSELPVAKYRNEIVSAVQNERVVIVAGDTGCGKSTQVPQYLHEAGFQNIACTQPRRIACISLSKRVSYEMLTQFDTKVGYQIRFEKSKTSDTKICFITEGLLLRQMSSDNLPEYDVIILDEIHERHLMGDFLLGVLKCLIHTRTDIKLVLMSATINIKLFQDYFSAESAVVIQVPGRLFSIELNYKPILIEEKPSRHDKLDPQPYVQIMQLIDSKYPKEERGDLLIFMSGVQEITTICDAAQQYAEKTKSWIVLPLHSALSLIEQDKVFDYPPDGVRKCIVSTNIAETSVTIDGIRFVIDSGKVKEMSYDSSTKMQRLKEFWISKASADQRKGRAGRTVSTYKFKLMLHG</sequence>
<dbReference type="FunFam" id="3.40.50.300:FF:004714">
    <property type="entry name" value="DEAD/DEAH box helicase"/>
    <property type="match status" value="1"/>
</dbReference>
<dbReference type="PROSITE" id="PS51192">
    <property type="entry name" value="HELICASE_ATP_BIND_1"/>
    <property type="match status" value="1"/>
</dbReference>
<evidence type="ECO:0000313" key="7">
    <source>
        <dbReference type="EMBL" id="OWR48266.1"/>
    </source>
</evidence>
<dbReference type="eggNOG" id="KOG1741">
    <property type="taxonomic scope" value="Eukaryota"/>
</dbReference>
<evidence type="ECO:0000256" key="4">
    <source>
        <dbReference type="ARBA" id="ARBA00022840"/>
    </source>
</evidence>
<reference evidence="7 8" key="1">
    <citation type="journal article" date="2011" name="Cell">
        <title>The monarch butterfly genome yields insights into long-distance migration.</title>
        <authorList>
            <person name="Zhan S."/>
            <person name="Merlin C."/>
            <person name="Boore J.L."/>
            <person name="Reppert S.M."/>
        </authorList>
    </citation>
    <scope>NUCLEOTIDE SEQUENCE [LARGE SCALE GENOMIC DNA]</scope>
    <source>
        <strain evidence="7">F-2</strain>
    </source>
</reference>
<dbReference type="SUPFAM" id="SSF52540">
    <property type="entry name" value="P-loop containing nucleoside triphosphate hydrolases"/>
    <property type="match status" value="1"/>
</dbReference>
<dbReference type="GO" id="GO:0003723">
    <property type="term" value="F:RNA binding"/>
    <property type="evidence" value="ECO:0007669"/>
    <property type="project" value="TreeGrafter"/>
</dbReference>
<evidence type="ECO:0000256" key="2">
    <source>
        <dbReference type="ARBA" id="ARBA00022801"/>
    </source>
</evidence>
<feature type="non-terminal residue" evidence="7">
    <location>
        <position position="395"/>
    </location>
</feature>
<evidence type="ECO:0000256" key="3">
    <source>
        <dbReference type="ARBA" id="ARBA00022806"/>
    </source>
</evidence>
<dbReference type="PROSITE" id="PS51194">
    <property type="entry name" value="HELICASE_CTER"/>
    <property type="match status" value="1"/>
</dbReference>
<dbReference type="InterPro" id="IPR011545">
    <property type="entry name" value="DEAD/DEAH_box_helicase_dom"/>
</dbReference>
<comment type="caution">
    <text evidence="7">The sequence shown here is derived from an EMBL/GenBank/DDBJ whole genome shotgun (WGS) entry which is preliminary data.</text>
</comment>
<dbReference type="SMART" id="SM00487">
    <property type="entry name" value="DEXDc"/>
    <property type="match status" value="1"/>
</dbReference>
<dbReference type="InParanoid" id="A0A212F3F2"/>
<dbReference type="CDD" id="cd18791">
    <property type="entry name" value="SF2_C_RHA"/>
    <property type="match status" value="1"/>
</dbReference>
<dbReference type="Pfam" id="PF00270">
    <property type="entry name" value="DEAD"/>
    <property type="match status" value="1"/>
</dbReference>
<dbReference type="PANTHER" id="PTHR18934:SF221">
    <property type="entry name" value="ATP-DEPENDENT RNA HELICASE DHX34-RELATED"/>
    <property type="match status" value="1"/>
</dbReference>
<evidence type="ECO:0000259" key="5">
    <source>
        <dbReference type="PROSITE" id="PS51192"/>
    </source>
</evidence>
<keyword evidence="2" id="KW-0378">Hydrolase</keyword>
<feature type="domain" description="Helicase C-terminal" evidence="6">
    <location>
        <begin position="256"/>
        <end position="395"/>
    </location>
</feature>
<dbReference type="GO" id="GO:0005524">
    <property type="term" value="F:ATP binding"/>
    <property type="evidence" value="ECO:0007669"/>
    <property type="project" value="UniProtKB-KW"/>
</dbReference>
<dbReference type="GO" id="GO:0016787">
    <property type="term" value="F:hydrolase activity"/>
    <property type="evidence" value="ECO:0007669"/>
    <property type="project" value="UniProtKB-KW"/>
</dbReference>
<dbReference type="PANTHER" id="PTHR18934">
    <property type="entry name" value="ATP-DEPENDENT RNA HELICASE"/>
    <property type="match status" value="1"/>
</dbReference>